<keyword evidence="2 4" id="KW-0175">Coiled coil</keyword>
<feature type="coiled-coil region" evidence="4">
    <location>
        <begin position="1157"/>
        <end position="1223"/>
    </location>
</feature>
<dbReference type="PANTHER" id="PTHR18898:SF2">
    <property type="entry name" value="NUCLEOPROTEIN TPR"/>
    <property type="match status" value="1"/>
</dbReference>
<feature type="coiled-coil region" evidence="4">
    <location>
        <begin position="715"/>
        <end position="910"/>
    </location>
</feature>
<feature type="compositionally biased region" description="Basic and acidic residues" evidence="5">
    <location>
        <begin position="1433"/>
        <end position="1454"/>
    </location>
</feature>
<feature type="coiled-coil region" evidence="4">
    <location>
        <begin position="586"/>
        <end position="662"/>
    </location>
</feature>
<dbReference type="Proteomes" id="UP000005220">
    <property type="component" value="Chromosome 8"/>
</dbReference>
<dbReference type="eggNOG" id="KOG4674">
    <property type="taxonomic scope" value="Eukaryota"/>
</dbReference>
<feature type="coiled-coil region" evidence="4">
    <location>
        <begin position="328"/>
        <end position="359"/>
    </location>
</feature>
<gene>
    <name evidence="7" type="primary">KAFR0H00210</name>
    <name evidence="7" type="ORF">KAFR_0H00210</name>
</gene>
<evidence type="ECO:0000313" key="7">
    <source>
        <dbReference type="EMBL" id="CCF59430.1"/>
    </source>
</evidence>
<dbReference type="OrthoDB" id="4068066at2759"/>
<feature type="region of interest" description="Disordered" evidence="5">
    <location>
        <begin position="1407"/>
        <end position="1454"/>
    </location>
</feature>
<evidence type="ECO:0000256" key="2">
    <source>
        <dbReference type="ARBA" id="ARBA00023054"/>
    </source>
</evidence>
<feature type="domain" description="NUA/TPR/MLP1-2-like" evidence="6">
    <location>
        <begin position="398"/>
        <end position="505"/>
    </location>
</feature>
<comment type="subcellular location">
    <subcellularLocation>
        <location evidence="1">Nucleus</location>
    </subcellularLocation>
</comment>
<dbReference type="InParanoid" id="H2AYM4"/>
<protein>
    <recommendedName>
        <fullName evidence="6">NUA/TPR/MLP1-2-like domain-containing protein</fullName>
    </recommendedName>
</protein>
<evidence type="ECO:0000256" key="4">
    <source>
        <dbReference type="SAM" id="Coils"/>
    </source>
</evidence>
<dbReference type="GeneID" id="13887427"/>
<dbReference type="HOGENOM" id="CLU_259861_0_0_1"/>
<dbReference type="GO" id="GO:0017056">
    <property type="term" value="F:structural constituent of nuclear pore"/>
    <property type="evidence" value="ECO:0007669"/>
    <property type="project" value="TreeGrafter"/>
</dbReference>
<feature type="region of interest" description="Disordered" evidence="5">
    <location>
        <begin position="301"/>
        <end position="320"/>
    </location>
</feature>
<name>H2AYM4_KAZAF</name>
<feature type="compositionally biased region" description="Basic and acidic residues" evidence="5">
    <location>
        <begin position="1409"/>
        <end position="1419"/>
    </location>
</feature>
<dbReference type="Pfam" id="PF25785">
    <property type="entry name" value="TPR"/>
    <property type="match status" value="1"/>
</dbReference>
<proteinExistence type="predicted"/>
<evidence type="ECO:0000259" key="6">
    <source>
        <dbReference type="Pfam" id="PF25785"/>
    </source>
</evidence>
<feature type="region of interest" description="Disordered" evidence="5">
    <location>
        <begin position="1345"/>
        <end position="1377"/>
    </location>
</feature>
<sequence>MEASQELDAASSISNFLSIPKDQISKLDTDVIDALSKKSEEYNSLKESSLGLSSSISELSKTLQKEKLASQETKNELLKLLEERINQIDTLKADLNKVVEENKNLYENSHKLTKEIETSKDEKLLLRTQLDKVTFTLSLTMKQKQHTESEYLSKEKHFESYKDRKELEYQNVMENLTAIDNELRMTNGKNAELFKRNEELSKDLRGKISEIKSLENSLKTSNGDFLSEKQLQDQLINALQNQIKTLQEQLESLSDEKFDDPGTQKLDKHELLRQIKNLNEKLEISERERLSLVHSMEEFQNIPEEESSSVSSHASGRNNSALSLSGDVNILRKHFLKERQQKRQLEEQMRQILQELERNMPSLSSYKERSTFLEKELNSSNILLEHIKKENLDKSAELEKKESECSNLRSSINSLAFQRTVLARQVKYLLLIIQNNETLGSSLGRKDLELLGQYLAANTAEAMSDSEKILLERLAQFKNVKELQNRNMQLLQVSRELASKAEKLEKVNLKQISSEEDETINDAKEAILVLQEYSQKLESQIKELSDELAVQKKEKTEKESISAMSKIEDDASSHTIDLGKQLSANLKHSKDIIDALNSEIENLHQANTDVNISLDKEKSARKLAEDRYNLLEYNVSLLKSEKEELQEEVNKLQQNILDKEKQFSYSSRDYISCKSKLSTAEAEITSLRAENELSIETQTTLRTKKEALLNERNNLRMTVTQMNSLNNELQTLLKETKSGYDDKLKISALKCTQTNNQLQLVQQRMSELKSQNDSEIKWYKATIDDLKANVFELNEELKQKEEKIEEFSKTLENVQNELTLANSKDVSEEKRALEKELSEVKSQLEKSNLEVKEYENVISTSKRSFENKSIQYEDRIKALASKLDSELRERTTLQENLSTLQARMVVQQDELTSNNNTLSELRVSYDSLLLEQKTFKDKEAELRSVIAVKTGNYDSLSKSYERIMQENSELSKVVELLREEVKNRTSNGEKEGDLEDTESIIKKGQDVWDEEKKVFEVQITNLNERLSELLEENESLLARLESQDKGNNSPSAETNAAGNEETLAALRSERTSLIEKLTAAQKEERSVRHKLRETEHALSENAFELKKIKSQIFELSSLPQNEHDILRHLVHLKEQREEKNKDALGTNKYMEQPNKVTTEAQEKIQDLEEQLNGAKNLETTSLEHDSLVQEMKDNFEKEKSSLLSQQEQEIEKLTDNERKLREFYEEEIQKKVSQAEENLKKRIRLPTEEKINGIIEKRKSELESSFEQKIKEEAKSLLLHSDDDKIKKIYKEIEESGRETLQQEFDEQLNIVRKKAFEEGKQHVLMKSAFLERKISMLEGQLKEKNKLNNNSKNLKENVSSTDEHNSSIQGNPFFNLGKEQMNVPRFTSESSTMSTTSSLNPFTSFEQAETKTHEEHLPPHIATMVDTDDQDDQKRPFDEASSEKTPESKKTKF</sequence>
<feature type="coiled-coil region" evidence="4">
    <location>
        <begin position="527"/>
        <end position="561"/>
    </location>
</feature>
<keyword evidence="8" id="KW-1185">Reference proteome</keyword>
<dbReference type="InterPro" id="IPR057974">
    <property type="entry name" value="NUA/TPR/MLP1-2-like_dom"/>
</dbReference>
<evidence type="ECO:0000256" key="5">
    <source>
        <dbReference type="SAM" id="MobiDB-lite"/>
    </source>
</evidence>
<evidence type="ECO:0000256" key="1">
    <source>
        <dbReference type="ARBA" id="ARBA00004123"/>
    </source>
</evidence>
<feature type="compositionally biased region" description="Polar residues" evidence="5">
    <location>
        <begin position="1045"/>
        <end position="1057"/>
    </location>
</feature>
<reference evidence="7 8" key="1">
    <citation type="journal article" date="2011" name="Proc. Natl. Acad. Sci. U.S.A.">
        <title>Evolutionary erosion of yeast sex chromosomes by mating-type switching accidents.</title>
        <authorList>
            <person name="Gordon J.L."/>
            <person name="Armisen D."/>
            <person name="Proux-Wera E."/>
            <person name="Oheigeartaigh S.S."/>
            <person name="Byrne K.P."/>
            <person name="Wolfe K.H."/>
        </authorList>
    </citation>
    <scope>NUCLEOTIDE SEQUENCE [LARGE SCALE GENOMIC DNA]</scope>
    <source>
        <strain evidence="8">ATCC 22294 / BCRC 22015 / CBS 2517 / CECT 1963 / NBRC 1671 / NRRL Y-8276</strain>
    </source>
</reference>
<feature type="coiled-coil region" evidence="4">
    <location>
        <begin position="162"/>
        <end position="288"/>
    </location>
</feature>
<evidence type="ECO:0000256" key="3">
    <source>
        <dbReference type="ARBA" id="ARBA00023242"/>
    </source>
</evidence>
<dbReference type="FunCoup" id="H2AYM4">
    <property type="interactions" value="1228"/>
</dbReference>
<dbReference type="GO" id="GO:0006406">
    <property type="term" value="P:mRNA export from nucleus"/>
    <property type="evidence" value="ECO:0007669"/>
    <property type="project" value="TreeGrafter"/>
</dbReference>
<feature type="coiled-coil region" evidence="4">
    <location>
        <begin position="56"/>
        <end position="122"/>
    </location>
</feature>
<evidence type="ECO:0000313" key="8">
    <source>
        <dbReference type="Proteomes" id="UP000005220"/>
    </source>
</evidence>
<keyword evidence="3" id="KW-0539">Nucleus</keyword>
<accession>H2AYM4</accession>
<dbReference type="STRING" id="1071382.H2AYM4"/>
<organism evidence="7 8">
    <name type="scientific">Kazachstania africana (strain ATCC 22294 / BCRC 22015 / CBS 2517 / CECT 1963 / NBRC 1671 / NRRL Y-8276)</name>
    <name type="common">Yeast</name>
    <name type="synonym">Kluyveromyces africanus</name>
    <dbReference type="NCBI Taxonomy" id="1071382"/>
    <lineage>
        <taxon>Eukaryota</taxon>
        <taxon>Fungi</taxon>
        <taxon>Dikarya</taxon>
        <taxon>Ascomycota</taxon>
        <taxon>Saccharomycotina</taxon>
        <taxon>Saccharomycetes</taxon>
        <taxon>Saccharomycetales</taxon>
        <taxon>Saccharomycetaceae</taxon>
        <taxon>Kazachstania</taxon>
    </lineage>
</organism>
<dbReference type="GO" id="GO:0005643">
    <property type="term" value="C:nuclear pore"/>
    <property type="evidence" value="ECO:0007669"/>
    <property type="project" value="TreeGrafter"/>
</dbReference>
<feature type="region of interest" description="Disordered" evidence="5">
    <location>
        <begin position="1040"/>
        <end position="1060"/>
    </location>
</feature>
<dbReference type="KEGG" id="kaf:KAFR_0H00210"/>
<dbReference type="RefSeq" id="XP_003958565.1">
    <property type="nucleotide sequence ID" value="XM_003958516.1"/>
</dbReference>
<dbReference type="PANTHER" id="PTHR18898">
    <property type="entry name" value="NUCLEOPROTEIN TPR-RELATED"/>
    <property type="match status" value="1"/>
</dbReference>
<dbReference type="EMBL" id="HE650828">
    <property type="protein sequence ID" value="CCF59430.1"/>
    <property type="molecule type" value="Genomic_DNA"/>
</dbReference>